<feature type="non-terminal residue" evidence="1">
    <location>
        <position position="1"/>
    </location>
</feature>
<dbReference type="AlphaFoldDB" id="A0A382MGJ6"/>
<dbReference type="PANTHER" id="PTHR43293">
    <property type="entry name" value="ACETATE COA-TRANSFERASE YDIF"/>
    <property type="match status" value="1"/>
</dbReference>
<organism evidence="1">
    <name type="scientific">marine metagenome</name>
    <dbReference type="NCBI Taxonomy" id="408172"/>
    <lineage>
        <taxon>unclassified sequences</taxon>
        <taxon>metagenomes</taxon>
        <taxon>ecological metagenomes</taxon>
    </lineage>
</organism>
<dbReference type="PANTHER" id="PTHR43293:SF1">
    <property type="entry name" value="ACETATE COA-TRANSFERASE YDIF"/>
    <property type="match status" value="1"/>
</dbReference>
<gene>
    <name evidence="1" type="ORF">METZ01_LOCUS300472</name>
</gene>
<evidence type="ECO:0008006" key="2">
    <source>
        <dbReference type="Google" id="ProtNLM"/>
    </source>
</evidence>
<reference evidence="1" key="1">
    <citation type="submission" date="2018-05" db="EMBL/GenBank/DDBJ databases">
        <authorList>
            <person name="Lanie J.A."/>
            <person name="Ng W.-L."/>
            <person name="Kazmierczak K.M."/>
            <person name="Andrzejewski T.M."/>
            <person name="Davidsen T.M."/>
            <person name="Wayne K.J."/>
            <person name="Tettelin H."/>
            <person name="Glass J.I."/>
            <person name="Rusch D."/>
            <person name="Podicherti R."/>
            <person name="Tsui H.-C.T."/>
            <person name="Winkler M.E."/>
        </authorList>
    </citation>
    <scope>NUCLEOTIDE SEQUENCE</scope>
</reference>
<proteinExistence type="predicted"/>
<dbReference type="Gene3D" id="3.40.1080.10">
    <property type="entry name" value="Glutaconate Coenzyme A-transferase"/>
    <property type="match status" value="2"/>
</dbReference>
<dbReference type="InterPro" id="IPR037171">
    <property type="entry name" value="NagB/RpiA_transferase-like"/>
</dbReference>
<protein>
    <recommendedName>
        <fullName evidence="2">Acyl CoA:acetate/3-ketoacid CoA transferase</fullName>
    </recommendedName>
</protein>
<sequence length="384" mass="40863">IAARRPGILTKVGLNTFIDPVNGGGRLNSRTTEALVEHTQLDGEDWLHYRAFPIDIGLIRATCADRAGNLVMDREAIVGEVLPIAQAAHNHGGLVIAQVEKITDNPAPPHTVHVPGILIDALVVSEPSQHGQTFAEAFNPTYVESGGRVALGPMPFSERKIIARRVLSEIAPGSIVNLGIGMPEGVVAVAAEENRLDEFTLTLESGPIGGMPAGGLSFGCSAHPEAIIDPSSQFDFYDGGGLDIAVLGSVTIDAEGSVNVSALGDRFAGVGGFVNISQNAKKVVFCCPFRAGDLQVAFDNDELQIKREGRHCKFVKQIQQVAFHGPSALARGQEVLYITERAVFRLGDNGLDLIETAPGIDMETSIFSQMEFRPNITDPTTIPA</sequence>
<dbReference type="EMBL" id="UINC01093303">
    <property type="protein sequence ID" value="SVC47618.1"/>
    <property type="molecule type" value="Genomic_DNA"/>
</dbReference>
<dbReference type="InterPro" id="IPR004165">
    <property type="entry name" value="CoA_trans_fam_I"/>
</dbReference>
<dbReference type="Pfam" id="PF01144">
    <property type="entry name" value="CoA_trans"/>
    <property type="match status" value="1"/>
</dbReference>
<dbReference type="GO" id="GO:0008410">
    <property type="term" value="F:CoA-transferase activity"/>
    <property type="evidence" value="ECO:0007669"/>
    <property type="project" value="InterPro"/>
</dbReference>
<feature type="non-terminal residue" evidence="1">
    <location>
        <position position="384"/>
    </location>
</feature>
<evidence type="ECO:0000313" key="1">
    <source>
        <dbReference type="EMBL" id="SVC47618.1"/>
    </source>
</evidence>
<name>A0A382MGJ6_9ZZZZ</name>
<dbReference type="SUPFAM" id="SSF100950">
    <property type="entry name" value="NagB/RpiA/CoA transferase-like"/>
    <property type="match status" value="2"/>
</dbReference>
<accession>A0A382MGJ6</accession>